<evidence type="ECO:0000313" key="7">
    <source>
        <dbReference type="Proteomes" id="UP000007123"/>
    </source>
</evidence>
<evidence type="ECO:0000256" key="1">
    <source>
        <dbReference type="ARBA" id="ARBA00004953"/>
    </source>
</evidence>
<sequence length="587" mass="63713">MPLFDRILIVDWSGAGQPVTGKNSLWACLARRDDDGHAIEWIENFSTRHAFMQRLDAVVGAAVAEGQRLLCGFDFAFGYPAGTAERLTGEPHWRSLWRKIADEIEDAPDNRNNRFDLASRWNAIHFAGEPRFWGRPHQHAYADLSDKKPSAPQTAPFAFRRSEQFAKGAKSVWQLTYNGSVGSQTLLGINRLLRFLDESGHGEHIAVWPFETGFATGFEKLIVFAEIYPSLFDLSGEDAVKDQAQVRTVAETFARFDADGRLAMLLDRPAVLSDDEVAVAIAEEGWVLGIGHRELEIAGGDTPLWPAGHLPHKGRERTATGIVPTSDVDSLSVNAGAAVSDHVAVSEAATRHTPLSPRVGEMSRSDRGGYPHAAACSLDYIRDPAEIYRQSFATIREEADLDRFPAVLQPLVIRLIHACGMVDLADDVRWSEGAFEAGAAALEKGAPVLVDVEMVRHGVIRRLLPVENEILCLLNDERVRPKAAEIGNTRSAAQVDLWDEHLEGAVVAIGNAPTALFRLLERIDAGAPKPAVILGFPVGFVGAAESKDELIANPRGIPYVAVRGRRGGSAMASAAVNALAGGLGTNV</sequence>
<comment type="caution">
    <text evidence="6">The sequence shown here is derived from an EMBL/GenBank/DDBJ whole genome shotgun (WGS) entry which is preliminary data.</text>
</comment>
<organism evidence="6 7">
    <name type="scientific">Agrobacterium albertimagni AOL15</name>
    <dbReference type="NCBI Taxonomy" id="1156935"/>
    <lineage>
        <taxon>Bacteria</taxon>
        <taxon>Pseudomonadati</taxon>
        <taxon>Pseudomonadota</taxon>
        <taxon>Alphaproteobacteria</taxon>
        <taxon>Hyphomicrobiales</taxon>
        <taxon>Rhizobiaceae</taxon>
        <taxon>Rhizobium/Agrobacterium group</taxon>
        <taxon>Agrobacterium</taxon>
    </lineage>
</organism>
<evidence type="ECO:0000313" key="6">
    <source>
        <dbReference type="EMBL" id="EKF57191.1"/>
    </source>
</evidence>
<dbReference type="GO" id="GO:0016993">
    <property type="term" value="F:precorrin-8X methylmutase activity"/>
    <property type="evidence" value="ECO:0007669"/>
    <property type="project" value="InterPro"/>
</dbReference>
<evidence type="ECO:0000259" key="5">
    <source>
        <dbReference type="Pfam" id="PF02570"/>
    </source>
</evidence>
<dbReference type="STRING" id="1156935.QWE_22666"/>
<dbReference type="Gene3D" id="3.40.50.10230">
    <property type="entry name" value="Cobalamin biosynthesis CobH/CbiC, precorrin-8X methylmutase"/>
    <property type="match status" value="1"/>
</dbReference>
<dbReference type="InterPro" id="IPR036588">
    <property type="entry name" value="CobH/CbiC_sf"/>
</dbReference>
<accession>K2Q8E7</accession>
<evidence type="ECO:0000256" key="3">
    <source>
        <dbReference type="ARBA" id="ARBA00022573"/>
    </source>
</evidence>
<comment type="similarity">
    <text evidence="2">Belongs to the CobH/CbiC family.</text>
</comment>
<evidence type="ECO:0000256" key="4">
    <source>
        <dbReference type="ARBA" id="ARBA00023235"/>
    </source>
</evidence>
<protein>
    <submittedName>
        <fullName evidence="6">Precorrin isomerase</fullName>
    </submittedName>
</protein>
<dbReference type="SUPFAM" id="SSF63965">
    <property type="entry name" value="Precorrin-8X methylmutase CbiC/CobH"/>
    <property type="match status" value="1"/>
</dbReference>
<feature type="domain" description="Cobalamin biosynthesis precorrin-8X methylmutase CobH/CbiC" evidence="5">
    <location>
        <begin position="386"/>
        <end position="580"/>
    </location>
</feature>
<comment type="pathway">
    <text evidence="1">Cofactor biosynthesis; adenosylcobalamin biosynthesis.</text>
</comment>
<dbReference type="InterPro" id="IPR003722">
    <property type="entry name" value="Cbl_synth_CobH/CbiC"/>
</dbReference>
<dbReference type="Pfam" id="PF02570">
    <property type="entry name" value="CbiC"/>
    <property type="match status" value="1"/>
</dbReference>
<dbReference type="NCBIfam" id="NF006136">
    <property type="entry name" value="PRK08285.1"/>
    <property type="match status" value="1"/>
</dbReference>
<evidence type="ECO:0000256" key="2">
    <source>
        <dbReference type="ARBA" id="ARBA00009774"/>
    </source>
</evidence>
<dbReference type="PATRIC" id="fig|1156935.5.peg.4617"/>
<keyword evidence="4 6" id="KW-0413">Isomerase</keyword>
<dbReference type="Proteomes" id="UP000007123">
    <property type="component" value="Unassembled WGS sequence"/>
</dbReference>
<dbReference type="UniPathway" id="UPA00148"/>
<keyword evidence="3" id="KW-0169">Cobalamin biosynthesis</keyword>
<dbReference type="AlphaFoldDB" id="K2Q8E7"/>
<reference evidence="6 7" key="1">
    <citation type="journal article" date="2012" name="J. Bacteriol.">
        <title>Draft Genome Sequence of Agrobacterium albertimagni Strain AOL15.</title>
        <authorList>
            <person name="Trimble W.L."/>
            <person name="Phung le T."/>
            <person name="Meyer F."/>
            <person name="Gilbert J.A."/>
            <person name="Silver S."/>
        </authorList>
    </citation>
    <scope>NUCLEOTIDE SEQUENCE [LARGE SCALE GENOMIC DNA]</scope>
    <source>
        <strain evidence="6 7">AOL15</strain>
    </source>
</reference>
<name>K2Q8E7_9HYPH</name>
<dbReference type="PANTHER" id="PTHR43588">
    <property type="entry name" value="COBALT-PRECORRIN-8 METHYLMUTASE"/>
    <property type="match status" value="1"/>
</dbReference>
<dbReference type="eggNOG" id="COG2082">
    <property type="taxonomic scope" value="Bacteria"/>
</dbReference>
<dbReference type="PANTHER" id="PTHR43588:SF1">
    <property type="entry name" value="COBALT-PRECORRIN-8 METHYLMUTASE"/>
    <property type="match status" value="1"/>
</dbReference>
<dbReference type="GO" id="GO:0009236">
    <property type="term" value="P:cobalamin biosynthetic process"/>
    <property type="evidence" value="ECO:0007669"/>
    <property type="project" value="UniProtKB-UniPathway"/>
</dbReference>
<dbReference type="EMBL" id="ALJF01000023">
    <property type="protein sequence ID" value="EKF57191.1"/>
    <property type="molecule type" value="Genomic_DNA"/>
</dbReference>
<proteinExistence type="inferred from homology"/>
<gene>
    <name evidence="6" type="ORF">QWE_22666</name>
</gene>
<keyword evidence="7" id="KW-1185">Reference proteome</keyword>